<reference evidence="2" key="1">
    <citation type="submission" date="2022-08" db="EMBL/GenBank/DDBJ databases">
        <authorList>
            <consortium name="DOE Joint Genome Institute"/>
            <person name="Min B."/>
            <person name="Sierra-Patev S."/>
            <person name="Naranjo-Ortiz M."/>
            <person name="Looney B."/>
            <person name="Konkel Z."/>
            <person name="Slot J.C."/>
            <person name="Sakamoto Y."/>
            <person name="Steenwyk J.L."/>
            <person name="Rokas A."/>
            <person name="Carro J."/>
            <person name="Camarero S."/>
            <person name="Ferreira P."/>
            <person name="Molpeceres G."/>
            <person name="Ruiz-duenas F.J."/>
            <person name="Serrano A."/>
            <person name="Henrissat B."/>
            <person name="Drula E."/>
            <person name="Hughes K.W."/>
            <person name="Mata J.L."/>
            <person name="Ishikawa N.K."/>
            <person name="Vargas-Isla R."/>
            <person name="Ushijima S."/>
            <person name="Smith C.A."/>
            <person name="Ahrendt S."/>
            <person name="Andreopoulos W."/>
            <person name="He G."/>
            <person name="LaButti K."/>
            <person name="Lipzen A."/>
            <person name="Ng V."/>
            <person name="Riley R."/>
            <person name="Sandor L."/>
            <person name="Barry K."/>
            <person name="Martinez A.T."/>
            <person name="Xiao Y."/>
            <person name="Gibbons J.G."/>
            <person name="Terashima K."/>
            <person name="Hibbett D.S."/>
            <person name="Grigoriev I.V."/>
        </authorList>
    </citation>
    <scope>NUCLEOTIDE SEQUENCE</scope>
    <source>
        <strain evidence="2">ET3784</strain>
    </source>
</reference>
<keyword evidence="3" id="KW-1185">Reference proteome</keyword>
<dbReference type="AlphaFoldDB" id="A0AA38MYN7"/>
<dbReference type="Proteomes" id="UP001176059">
    <property type="component" value="Unassembled WGS sequence"/>
</dbReference>
<dbReference type="EMBL" id="JANVFO010000035">
    <property type="protein sequence ID" value="KAJ3730098.1"/>
    <property type="molecule type" value="Genomic_DNA"/>
</dbReference>
<keyword evidence="1" id="KW-0812">Transmembrane</keyword>
<feature type="transmembrane region" description="Helical" evidence="1">
    <location>
        <begin position="12"/>
        <end position="34"/>
    </location>
</feature>
<keyword evidence="1" id="KW-1133">Transmembrane helix</keyword>
<feature type="non-terminal residue" evidence="2">
    <location>
        <position position="160"/>
    </location>
</feature>
<reference evidence="2" key="2">
    <citation type="journal article" date="2023" name="Proc. Natl. Acad. Sci. U.S.A.">
        <title>A global phylogenomic analysis of the shiitake genus Lentinula.</title>
        <authorList>
            <person name="Sierra-Patev S."/>
            <person name="Min B."/>
            <person name="Naranjo-Ortiz M."/>
            <person name="Looney B."/>
            <person name="Konkel Z."/>
            <person name="Slot J.C."/>
            <person name="Sakamoto Y."/>
            <person name="Steenwyk J.L."/>
            <person name="Rokas A."/>
            <person name="Carro J."/>
            <person name="Camarero S."/>
            <person name="Ferreira P."/>
            <person name="Molpeceres G."/>
            <person name="Ruiz-Duenas F.J."/>
            <person name="Serrano A."/>
            <person name="Henrissat B."/>
            <person name="Drula E."/>
            <person name="Hughes K.W."/>
            <person name="Mata J.L."/>
            <person name="Ishikawa N.K."/>
            <person name="Vargas-Isla R."/>
            <person name="Ushijima S."/>
            <person name="Smith C.A."/>
            <person name="Donoghue J."/>
            <person name="Ahrendt S."/>
            <person name="Andreopoulos W."/>
            <person name="He G."/>
            <person name="LaButti K."/>
            <person name="Lipzen A."/>
            <person name="Ng V."/>
            <person name="Riley R."/>
            <person name="Sandor L."/>
            <person name="Barry K."/>
            <person name="Martinez A.T."/>
            <person name="Xiao Y."/>
            <person name="Gibbons J.G."/>
            <person name="Terashima K."/>
            <person name="Grigoriev I.V."/>
            <person name="Hibbett D."/>
        </authorList>
    </citation>
    <scope>NUCLEOTIDE SEQUENCE</scope>
    <source>
        <strain evidence="2">ET3784</strain>
    </source>
</reference>
<proteinExistence type="predicted"/>
<accession>A0AA38MYN7</accession>
<comment type="caution">
    <text evidence="2">The sequence shown here is derived from an EMBL/GenBank/DDBJ whole genome shotgun (WGS) entry which is preliminary data.</text>
</comment>
<sequence length="160" mass="17801">MKMETIRTLPIYYMITTTKTALTGLLIGYIHQYMAVVGIQIRHLCFGKYGGCTFQSYVGLSVAGGIWQLIVLQGIVRKAEKILGSKKIPENGDSLVQVSSMPWYSRKCEPRASKAPVSSLTPVSNWVSATWNLNTNKEEYLRSRKTSTGAFKRISGWASS</sequence>
<keyword evidence="1" id="KW-0472">Membrane</keyword>
<gene>
    <name evidence="2" type="ORF">DFJ43DRAFT_1139710</name>
</gene>
<evidence type="ECO:0000313" key="3">
    <source>
        <dbReference type="Proteomes" id="UP001176059"/>
    </source>
</evidence>
<name>A0AA38MYN7_9AGAR</name>
<evidence type="ECO:0000313" key="2">
    <source>
        <dbReference type="EMBL" id="KAJ3730098.1"/>
    </source>
</evidence>
<feature type="transmembrane region" description="Helical" evidence="1">
    <location>
        <begin position="54"/>
        <end position="76"/>
    </location>
</feature>
<evidence type="ECO:0000256" key="1">
    <source>
        <dbReference type="SAM" id="Phobius"/>
    </source>
</evidence>
<protein>
    <submittedName>
        <fullName evidence="2">Uncharacterized protein</fullName>
    </submittedName>
</protein>
<organism evidence="2 3">
    <name type="scientific">Lentinula guzmanii</name>
    <dbReference type="NCBI Taxonomy" id="2804957"/>
    <lineage>
        <taxon>Eukaryota</taxon>
        <taxon>Fungi</taxon>
        <taxon>Dikarya</taxon>
        <taxon>Basidiomycota</taxon>
        <taxon>Agaricomycotina</taxon>
        <taxon>Agaricomycetes</taxon>
        <taxon>Agaricomycetidae</taxon>
        <taxon>Agaricales</taxon>
        <taxon>Marasmiineae</taxon>
        <taxon>Omphalotaceae</taxon>
        <taxon>Lentinula</taxon>
    </lineage>
</organism>